<dbReference type="CDD" id="cd06259">
    <property type="entry name" value="YdcF-like"/>
    <property type="match status" value="1"/>
</dbReference>
<keyword evidence="1" id="KW-1133">Transmembrane helix</keyword>
<feature type="transmembrane region" description="Helical" evidence="1">
    <location>
        <begin position="99"/>
        <end position="119"/>
    </location>
</feature>
<sequence>MNYIWSVIILIFIVTTVLAITLDKSNLYKGGCVNLSLFIAMFMLYIFAIDLNNYWLTLFLLLIAAFFVAILPLSLVLLIGSLCYLGWQLMTKEGKRLTNFLSLGLASVLISLLILSIIINSIKDTFFSLTWHWISALILYFMLHIFSFATTYLYLKFKRKNAPPAYIIILGSGLINNEVPPLLQSRIKKGLNLSKKFPNATIIFSGGQGEDEELAEGLAMQIYAQNQGLDVSNSIVENKSLNTYENLKFSKSYITNLNDLCYIITNHFHTLRAAQLAKQMHLKYEVIGSPVKLYFWTNAIIREYIATLAMHKYRHATLLSVITIIYLAIGVLNYIIR</sequence>
<feature type="transmembrane region" description="Helical" evidence="1">
    <location>
        <begin position="316"/>
        <end position="336"/>
    </location>
</feature>
<keyword evidence="4" id="KW-1185">Reference proteome</keyword>
<dbReference type="PANTHER" id="PTHR30336">
    <property type="entry name" value="INNER MEMBRANE PROTEIN, PROBABLE PERMEASE"/>
    <property type="match status" value="1"/>
</dbReference>
<dbReference type="InterPro" id="IPR014729">
    <property type="entry name" value="Rossmann-like_a/b/a_fold"/>
</dbReference>
<keyword evidence="1" id="KW-0812">Transmembrane</keyword>
<feature type="domain" description="DUF218" evidence="2">
    <location>
        <begin position="166"/>
        <end position="306"/>
    </location>
</feature>
<dbReference type="Gene3D" id="3.40.50.620">
    <property type="entry name" value="HUPs"/>
    <property type="match status" value="1"/>
</dbReference>
<proteinExistence type="predicted"/>
<reference evidence="3" key="1">
    <citation type="submission" date="2022-03" db="EMBL/GenBank/DDBJ databases">
        <title>Complete Genome Sequence of Staphylococcus edaphicus strain CCM 8731.</title>
        <authorList>
            <person name="Rimmer C.O."/>
            <person name="Thomas J.C."/>
        </authorList>
    </citation>
    <scope>NUCLEOTIDE SEQUENCE</scope>
    <source>
        <strain evidence="3">CCM 8731</strain>
    </source>
</reference>
<keyword evidence="1" id="KW-0472">Membrane</keyword>
<feature type="transmembrane region" description="Helical" evidence="1">
    <location>
        <begin position="6"/>
        <end position="23"/>
    </location>
</feature>
<feature type="transmembrane region" description="Helical" evidence="1">
    <location>
        <begin position="30"/>
        <end position="48"/>
    </location>
</feature>
<dbReference type="PANTHER" id="PTHR30336:SF18">
    <property type="entry name" value="MEMBRANE PROTEIN"/>
    <property type="match status" value="1"/>
</dbReference>
<accession>A0ABY4QC87</accession>
<name>A0ABY4QC87_9STAP</name>
<gene>
    <name evidence="3" type="ORF">MNY58_00450</name>
</gene>
<dbReference type="RefSeq" id="WP_249740140.1">
    <property type="nucleotide sequence ID" value="NZ_CP093217.1"/>
</dbReference>
<organism evidence="3 4">
    <name type="scientific">Staphylococcus edaphicus</name>
    <dbReference type="NCBI Taxonomy" id="1955013"/>
    <lineage>
        <taxon>Bacteria</taxon>
        <taxon>Bacillati</taxon>
        <taxon>Bacillota</taxon>
        <taxon>Bacilli</taxon>
        <taxon>Bacillales</taxon>
        <taxon>Staphylococcaceae</taxon>
        <taxon>Staphylococcus</taxon>
    </lineage>
</organism>
<dbReference type="InterPro" id="IPR051599">
    <property type="entry name" value="Cell_Envelope_Assoc"/>
</dbReference>
<evidence type="ECO:0000313" key="3">
    <source>
        <dbReference type="EMBL" id="UQW81627.1"/>
    </source>
</evidence>
<protein>
    <submittedName>
        <fullName evidence="3">YdcF family protein</fullName>
    </submittedName>
</protein>
<feature type="transmembrane region" description="Helical" evidence="1">
    <location>
        <begin position="131"/>
        <end position="155"/>
    </location>
</feature>
<dbReference type="Pfam" id="PF02698">
    <property type="entry name" value="DUF218"/>
    <property type="match status" value="1"/>
</dbReference>
<evidence type="ECO:0000313" key="4">
    <source>
        <dbReference type="Proteomes" id="UP001056588"/>
    </source>
</evidence>
<dbReference type="EMBL" id="CP093217">
    <property type="protein sequence ID" value="UQW81627.1"/>
    <property type="molecule type" value="Genomic_DNA"/>
</dbReference>
<dbReference type="InterPro" id="IPR003848">
    <property type="entry name" value="DUF218"/>
</dbReference>
<evidence type="ECO:0000259" key="2">
    <source>
        <dbReference type="Pfam" id="PF02698"/>
    </source>
</evidence>
<feature type="transmembrane region" description="Helical" evidence="1">
    <location>
        <begin position="54"/>
        <end position="87"/>
    </location>
</feature>
<evidence type="ECO:0000256" key="1">
    <source>
        <dbReference type="SAM" id="Phobius"/>
    </source>
</evidence>
<dbReference type="Proteomes" id="UP001056588">
    <property type="component" value="Chromosome"/>
</dbReference>